<comment type="cofactor">
    <cofactor evidence="23">
        <name>Mg(2+)</name>
        <dbReference type="ChEBI" id="CHEBI:18420"/>
    </cofactor>
    <text evidence="23">Mn(2+), Zn(2+), Cd(2+) and Co(2+) support activity to lesser extents.</text>
</comment>
<keyword evidence="26" id="KW-1185">Reference proteome</keyword>
<accession>A0A2W7S5J6</accession>
<sequence>MKRRLGLGHLIDATGYSIAGFRRLLRESAARQELGLGVVGLVVLGFAGASAGQFIGFVVLFCALLAAEALNTAIEVLVNHLSPEWSQMAKDAKDLGSLAVGLLVVANIAYLGGVVLGLV</sequence>
<organism evidence="25 26">
    <name type="scientific">Roseinatronobacter thiooxidans</name>
    <dbReference type="NCBI Taxonomy" id="121821"/>
    <lineage>
        <taxon>Bacteria</taxon>
        <taxon>Pseudomonadati</taxon>
        <taxon>Pseudomonadota</taxon>
        <taxon>Alphaproteobacteria</taxon>
        <taxon>Rhodobacterales</taxon>
        <taxon>Paracoccaceae</taxon>
        <taxon>Roseinatronobacter</taxon>
    </lineage>
</organism>
<dbReference type="PANTHER" id="PTHR34299">
    <property type="entry name" value="DIACYLGLYCEROL KINASE"/>
    <property type="match status" value="1"/>
</dbReference>
<dbReference type="InterPro" id="IPR000829">
    <property type="entry name" value="DAGK"/>
</dbReference>
<comment type="similarity">
    <text evidence="2 24">Belongs to the bacterial diacylglycerol kinase family.</text>
</comment>
<comment type="catalytic activity">
    <reaction evidence="24">
        <text>a 1,2-diacyl-sn-glycerol + ATP = a 1,2-diacyl-sn-glycero-3-phosphate + ADP + H(+)</text>
        <dbReference type="Rhea" id="RHEA:10272"/>
        <dbReference type="ChEBI" id="CHEBI:15378"/>
        <dbReference type="ChEBI" id="CHEBI:17815"/>
        <dbReference type="ChEBI" id="CHEBI:30616"/>
        <dbReference type="ChEBI" id="CHEBI:58608"/>
        <dbReference type="ChEBI" id="CHEBI:456216"/>
        <dbReference type="EC" id="2.7.1.107"/>
    </reaction>
</comment>
<comment type="caution">
    <text evidence="25">The sequence shown here is derived from an EMBL/GenBank/DDBJ whole genome shotgun (WGS) entry which is preliminary data.</text>
</comment>
<keyword evidence="18" id="KW-0594">Phospholipid biosynthesis</keyword>
<evidence type="ECO:0000256" key="20">
    <source>
        <dbReference type="PIRSR" id="PIRSR600829-1"/>
    </source>
</evidence>
<gene>
    <name evidence="25" type="ORF">LY56_01343</name>
</gene>
<feature type="binding site" evidence="23">
    <location>
        <position position="27"/>
    </location>
    <ligand>
        <name>a divalent metal cation</name>
        <dbReference type="ChEBI" id="CHEBI:60240"/>
    </ligand>
</feature>
<evidence type="ECO:0000256" key="2">
    <source>
        <dbReference type="ARBA" id="ARBA00005967"/>
    </source>
</evidence>
<dbReference type="InterPro" id="IPR033718">
    <property type="entry name" value="DAGK_prok"/>
</dbReference>
<evidence type="ECO:0000256" key="4">
    <source>
        <dbReference type="ARBA" id="ARBA00017575"/>
    </source>
</evidence>
<dbReference type="CDD" id="cd14264">
    <property type="entry name" value="DAGK_IM"/>
    <property type="match status" value="1"/>
</dbReference>
<evidence type="ECO:0000256" key="18">
    <source>
        <dbReference type="ARBA" id="ARBA00023209"/>
    </source>
</evidence>
<evidence type="ECO:0000256" key="16">
    <source>
        <dbReference type="ARBA" id="ARBA00023098"/>
    </source>
</evidence>
<evidence type="ECO:0000256" key="12">
    <source>
        <dbReference type="ARBA" id="ARBA00022777"/>
    </source>
</evidence>
<comment type="caution">
    <text evidence="24">Lacks conserved residue(s) required for the propagation of feature annotation.</text>
</comment>
<keyword evidence="10 23" id="KW-0479">Metal-binding</keyword>
<feature type="binding site" evidence="22">
    <location>
        <position position="75"/>
    </location>
    <ligand>
        <name>ATP</name>
        <dbReference type="ChEBI" id="CHEBI:30616"/>
    </ligand>
</feature>
<feature type="transmembrane region" description="Helical" evidence="24">
    <location>
        <begin position="98"/>
        <end position="118"/>
    </location>
</feature>
<evidence type="ECO:0000256" key="17">
    <source>
        <dbReference type="ARBA" id="ARBA00023136"/>
    </source>
</evidence>
<keyword evidence="16 24" id="KW-0443">Lipid metabolism</keyword>
<feature type="binding site" evidence="22">
    <location>
        <position position="16"/>
    </location>
    <ligand>
        <name>ATP</name>
        <dbReference type="ChEBI" id="CHEBI:30616"/>
    </ligand>
</feature>
<dbReference type="Proteomes" id="UP000249364">
    <property type="component" value="Unassembled WGS sequence"/>
</dbReference>
<evidence type="ECO:0000256" key="21">
    <source>
        <dbReference type="PIRSR" id="PIRSR600829-2"/>
    </source>
</evidence>
<evidence type="ECO:0000256" key="15">
    <source>
        <dbReference type="ARBA" id="ARBA00022989"/>
    </source>
</evidence>
<dbReference type="GO" id="GO:0046872">
    <property type="term" value="F:metal ion binding"/>
    <property type="evidence" value="ECO:0007669"/>
    <property type="project" value="UniProtKB-KW"/>
</dbReference>
<evidence type="ECO:0000256" key="5">
    <source>
        <dbReference type="ARBA" id="ARBA00022475"/>
    </source>
</evidence>
<keyword evidence="17 24" id="KW-0472">Membrane</keyword>
<keyword evidence="15 24" id="KW-1133">Transmembrane helix</keyword>
<evidence type="ECO:0000256" key="19">
    <source>
        <dbReference type="ARBA" id="ARBA00023264"/>
    </source>
</evidence>
<evidence type="ECO:0000256" key="22">
    <source>
        <dbReference type="PIRSR" id="PIRSR600829-3"/>
    </source>
</evidence>
<evidence type="ECO:0000256" key="6">
    <source>
        <dbReference type="ARBA" id="ARBA00022516"/>
    </source>
</evidence>
<keyword evidence="13 22" id="KW-0067">ATP-binding</keyword>
<feature type="binding site" evidence="23">
    <location>
        <position position="75"/>
    </location>
    <ligand>
        <name>a divalent metal cation</name>
        <dbReference type="ChEBI" id="CHEBI:60240"/>
    </ligand>
</feature>
<keyword evidence="19 24" id="KW-1208">Phospholipid metabolism</keyword>
<dbReference type="PANTHER" id="PTHR34299:SF1">
    <property type="entry name" value="DIACYLGLYCEROL KINASE"/>
    <property type="match status" value="1"/>
</dbReference>
<evidence type="ECO:0000313" key="25">
    <source>
        <dbReference type="EMBL" id="PZX45782.1"/>
    </source>
</evidence>
<dbReference type="GO" id="GO:0005886">
    <property type="term" value="C:plasma membrane"/>
    <property type="evidence" value="ECO:0007669"/>
    <property type="project" value="UniProtKB-SubCell"/>
</dbReference>
<keyword evidence="6" id="KW-0444">Lipid biosynthesis</keyword>
<dbReference type="Gene3D" id="1.10.287.3610">
    <property type="match status" value="1"/>
</dbReference>
<dbReference type="EMBL" id="QKZQ01000005">
    <property type="protein sequence ID" value="PZX45782.1"/>
    <property type="molecule type" value="Genomic_DNA"/>
</dbReference>
<feature type="binding site" evidence="22">
    <location>
        <position position="27"/>
    </location>
    <ligand>
        <name>ATP</name>
        <dbReference type="ChEBI" id="CHEBI:30616"/>
    </ligand>
</feature>
<keyword evidence="14 23" id="KW-0460">Magnesium</keyword>
<dbReference type="GO" id="GO:0005524">
    <property type="term" value="F:ATP binding"/>
    <property type="evidence" value="ECO:0007669"/>
    <property type="project" value="UniProtKB-KW"/>
</dbReference>
<evidence type="ECO:0000256" key="23">
    <source>
        <dbReference type="PIRSR" id="PIRSR600829-4"/>
    </source>
</evidence>
<dbReference type="EC" id="2.7.1.107" evidence="3 24"/>
<evidence type="ECO:0000256" key="10">
    <source>
        <dbReference type="ARBA" id="ARBA00022723"/>
    </source>
</evidence>
<keyword evidence="9 24" id="KW-0812">Transmembrane</keyword>
<evidence type="ECO:0000256" key="14">
    <source>
        <dbReference type="ARBA" id="ARBA00022842"/>
    </source>
</evidence>
<keyword evidence="8 24" id="KW-0808">Transferase</keyword>
<protein>
    <recommendedName>
        <fullName evidence="4 24">Diacylglycerol kinase</fullName>
        <ecNumber evidence="3 24">2.7.1.107</ecNumber>
    </recommendedName>
</protein>
<keyword evidence="7 24" id="KW-0997">Cell inner membrane</keyword>
<evidence type="ECO:0000256" key="11">
    <source>
        <dbReference type="ARBA" id="ARBA00022741"/>
    </source>
</evidence>
<proteinExistence type="inferred from homology"/>
<dbReference type="Pfam" id="PF01219">
    <property type="entry name" value="DAGK_prokar"/>
    <property type="match status" value="1"/>
</dbReference>
<evidence type="ECO:0000256" key="9">
    <source>
        <dbReference type="ARBA" id="ARBA00022692"/>
    </source>
</evidence>
<comment type="function">
    <text evidence="24">Catalyzes the ATP-dependent phosphorylation of sn-l,2-diacylglycerol (DAG) to phosphatidic acid. Involved in the recycling of diacylglycerol produced as a by-product during membrane-derived oligosaccharide (MDO) biosynthesis.</text>
</comment>
<feature type="active site" description="Proton acceptor" evidence="20">
    <location>
        <position position="68"/>
    </location>
</feature>
<feature type="transmembrane region" description="Helical" evidence="24">
    <location>
        <begin position="34"/>
        <end position="51"/>
    </location>
</feature>
<comment type="subcellular location">
    <subcellularLocation>
        <location evidence="1 24">Cell inner membrane</location>
        <topology evidence="1 24">Multi-pass membrane protein</topology>
    </subcellularLocation>
</comment>
<feature type="binding site" evidence="21">
    <location>
        <position position="97"/>
    </location>
    <ligand>
        <name>substrate</name>
    </ligand>
</feature>
<feature type="binding site" evidence="22">
    <location>
        <begin position="93"/>
        <end position="94"/>
    </location>
    <ligand>
        <name>ATP</name>
        <dbReference type="ChEBI" id="CHEBI:30616"/>
    </ligand>
</feature>
<dbReference type="GO" id="GO:0006654">
    <property type="term" value="P:phosphatidic acid biosynthetic process"/>
    <property type="evidence" value="ECO:0007669"/>
    <property type="project" value="InterPro"/>
</dbReference>
<evidence type="ECO:0000256" key="1">
    <source>
        <dbReference type="ARBA" id="ARBA00004429"/>
    </source>
</evidence>
<evidence type="ECO:0000256" key="8">
    <source>
        <dbReference type="ARBA" id="ARBA00022679"/>
    </source>
</evidence>
<feature type="binding site" evidence="21">
    <location>
        <position position="68"/>
    </location>
    <ligand>
        <name>substrate</name>
    </ligand>
</feature>
<evidence type="ECO:0000256" key="24">
    <source>
        <dbReference type="RuleBase" id="RU363065"/>
    </source>
</evidence>
<keyword evidence="12 24" id="KW-0418">Kinase</keyword>
<name>A0A2W7S5J6_9RHOB</name>
<dbReference type="STRING" id="121821.GCA_001870675_00132"/>
<keyword evidence="5" id="KW-1003">Cell membrane</keyword>
<reference evidence="25 26" key="1">
    <citation type="submission" date="2018-06" db="EMBL/GenBank/DDBJ databases">
        <title>Genomic Encyclopedia of Archaeal and Bacterial Type Strains, Phase II (KMG-II): from individual species to whole genera.</title>
        <authorList>
            <person name="Goeker M."/>
        </authorList>
    </citation>
    <scope>NUCLEOTIDE SEQUENCE [LARGE SCALE GENOMIC DNA]</scope>
    <source>
        <strain evidence="25 26">DSM 13087</strain>
    </source>
</reference>
<dbReference type="GO" id="GO:0004143">
    <property type="term" value="F:ATP-dependent diacylglycerol kinase activity"/>
    <property type="evidence" value="ECO:0007669"/>
    <property type="project" value="UniProtKB-EC"/>
</dbReference>
<evidence type="ECO:0000313" key="26">
    <source>
        <dbReference type="Proteomes" id="UP000249364"/>
    </source>
</evidence>
<feature type="binding site" evidence="21">
    <location>
        <begin position="29"/>
        <end position="33"/>
    </location>
    <ligand>
        <name>substrate</name>
    </ligand>
</feature>
<keyword evidence="11 22" id="KW-0547">Nucleotide-binding</keyword>
<evidence type="ECO:0000256" key="7">
    <source>
        <dbReference type="ARBA" id="ARBA00022519"/>
    </source>
</evidence>
<dbReference type="AlphaFoldDB" id="A0A2W7S5J6"/>
<evidence type="ECO:0000256" key="3">
    <source>
        <dbReference type="ARBA" id="ARBA00012133"/>
    </source>
</evidence>
<dbReference type="InterPro" id="IPR036945">
    <property type="entry name" value="DAGK_sf"/>
</dbReference>
<evidence type="ECO:0000256" key="13">
    <source>
        <dbReference type="ARBA" id="ARBA00022840"/>
    </source>
</evidence>